<protein>
    <submittedName>
        <fullName evidence="2">Uncharacterized protein</fullName>
    </submittedName>
</protein>
<accession>A0A9Q1QCG5</accession>
<evidence type="ECO:0000256" key="1">
    <source>
        <dbReference type="SAM" id="MobiDB-lite"/>
    </source>
</evidence>
<evidence type="ECO:0000313" key="2">
    <source>
        <dbReference type="EMBL" id="KAJ8436366.1"/>
    </source>
</evidence>
<feature type="compositionally biased region" description="Basic and acidic residues" evidence="1">
    <location>
        <begin position="153"/>
        <end position="163"/>
    </location>
</feature>
<organism evidence="2 3">
    <name type="scientific">Carnegiea gigantea</name>
    <dbReference type="NCBI Taxonomy" id="171969"/>
    <lineage>
        <taxon>Eukaryota</taxon>
        <taxon>Viridiplantae</taxon>
        <taxon>Streptophyta</taxon>
        <taxon>Embryophyta</taxon>
        <taxon>Tracheophyta</taxon>
        <taxon>Spermatophyta</taxon>
        <taxon>Magnoliopsida</taxon>
        <taxon>eudicotyledons</taxon>
        <taxon>Gunneridae</taxon>
        <taxon>Pentapetalae</taxon>
        <taxon>Caryophyllales</taxon>
        <taxon>Cactineae</taxon>
        <taxon>Cactaceae</taxon>
        <taxon>Cactoideae</taxon>
        <taxon>Echinocereeae</taxon>
        <taxon>Carnegiea</taxon>
    </lineage>
</organism>
<name>A0A9Q1QCG5_9CARY</name>
<keyword evidence="3" id="KW-1185">Reference proteome</keyword>
<feature type="region of interest" description="Disordered" evidence="1">
    <location>
        <begin position="153"/>
        <end position="186"/>
    </location>
</feature>
<dbReference type="AlphaFoldDB" id="A0A9Q1QCG5"/>
<comment type="caution">
    <text evidence="2">The sequence shown here is derived from an EMBL/GenBank/DDBJ whole genome shotgun (WGS) entry which is preliminary data.</text>
</comment>
<sequence>MDIDVPFTVVDSVYTNLLFETIHEVGPDIRAPSTYELSDVRTGVQNVIMRLEPDVDKQIRAMRQIFLYKDRMDSFGSSIAKRVITSLMPVLTNNHKIYKAVSVSQRDTCCLQVVISRGGGDGGNGGANEMGASYSSIPSIDYFIDRDRAVTVEDDRRSRRSPDEQPGELTQTYHRVRKGKEPVQPHGYPTDAIYGYAGFQEVPSSFTGLSLFAPSGGCDTYGSVLNNYGYSSTNTNCPPPPYPSHEPQFVGSDSSRRHRDNPPIINQETINYGDHHYHQPTFYSVSNLGWIQLRHQSSTHNKSHVVLIKIMMTPIRILPVIHFGGDKFLCIMDFRYEFVPNVQ</sequence>
<reference evidence="2" key="1">
    <citation type="submission" date="2022-04" db="EMBL/GenBank/DDBJ databases">
        <title>Carnegiea gigantea Genome sequencing and assembly v2.</title>
        <authorList>
            <person name="Copetti D."/>
            <person name="Sanderson M.J."/>
            <person name="Burquez A."/>
            <person name="Wojciechowski M.F."/>
        </authorList>
    </citation>
    <scope>NUCLEOTIDE SEQUENCE</scope>
    <source>
        <strain evidence="2">SGP5-SGP5p</strain>
        <tissue evidence="2">Aerial part</tissue>
    </source>
</reference>
<dbReference type="OrthoDB" id="2442898at2759"/>
<evidence type="ECO:0000313" key="3">
    <source>
        <dbReference type="Proteomes" id="UP001153076"/>
    </source>
</evidence>
<dbReference type="Proteomes" id="UP001153076">
    <property type="component" value="Unassembled WGS sequence"/>
</dbReference>
<gene>
    <name evidence="2" type="ORF">Cgig2_017162</name>
</gene>
<dbReference type="EMBL" id="JAKOGI010000348">
    <property type="protein sequence ID" value="KAJ8436366.1"/>
    <property type="molecule type" value="Genomic_DNA"/>
</dbReference>
<proteinExistence type="predicted"/>